<dbReference type="GO" id="GO:0004300">
    <property type="term" value="F:enoyl-CoA hydratase activity"/>
    <property type="evidence" value="ECO:0007669"/>
    <property type="project" value="UniProtKB-ARBA"/>
</dbReference>
<dbReference type="FunFam" id="3.90.226.10:FF:000009">
    <property type="entry name" value="Carnitinyl-CoA dehydratase"/>
    <property type="match status" value="1"/>
</dbReference>
<protein>
    <submittedName>
        <fullName evidence="4">Uncharacterized protein</fullName>
    </submittedName>
</protein>
<keyword evidence="5" id="KW-1185">Reference proteome</keyword>
<dbReference type="GO" id="GO:0005739">
    <property type="term" value="C:mitochondrion"/>
    <property type="evidence" value="ECO:0007669"/>
    <property type="project" value="TreeGrafter"/>
</dbReference>
<dbReference type="InterPro" id="IPR029045">
    <property type="entry name" value="ClpP/crotonase-like_dom_sf"/>
</dbReference>
<accession>A0AA36H2C4</accession>
<evidence type="ECO:0000256" key="2">
    <source>
        <dbReference type="ARBA" id="ARBA00023239"/>
    </source>
</evidence>
<dbReference type="FunFam" id="1.10.12.10:FF:000001">
    <property type="entry name" value="Probable enoyl-CoA hydratase, mitochondrial"/>
    <property type="match status" value="1"/>
</dbReference>
<dbReference type="GO" id="GO:0006635">
    <property type="term" value="P:fatty acid beta-oxidation"/>
    <property type="evidence" value="ECO:0007669"/>
    <property type="project" value="TreeGrafter"/>
</dbReference>
<dbReference type="Pfam" id="PF00378">
    <property type="entry name" value="ECH_1"/>
    <property type="match status" value="1"/>
</dbReference>
<dbReference type="PANTHER" id="PTHR11941:SF171">
    <property type="entry name" value="SD19268P"/>
    <property type="match status" value="1"/>
</dbReference>
<dbReference type="PANTHER" id="PTHR11941">
    <property type="entry name" value="ENOYL-COA HYDRATASE-RELATED"/>
    <property type="match status" value="1"/>
</dbReference>
<dbReference type="InterPro" id="IPR014748">
    <property type="entry name" value="Enoyl-CoA_hydra_C"/>
</dbReference>
<evidence type="ECO:0000256" key="3">
    <source>
        <dbReference type="RuleBase" id="RU003707"/>
    </source>
</evidence>
<comment type="caution">
    <text evidence="4">The sequence shown here is derived from an EMBL/GenBank/DDBJ whole genome shotgun (WGS) entry which is preliminary data.</text>
</comment>
<dbReference type="Proteomes" id="UP001176961">
    <property type="component" value="Unassembled WGS sequence"/>
</dbReference>
<dbReference type="Gene3D" id="3.90.226.10">
    <property type="entry name" value="2-enoyl-CoA Hydratase, Chain A, domain 1"/>
    <property type="match status" value="1"/>
</dbReference>
<name>A0AA36H2C4_CYLNA</name>
<dbReference type="EMBL" id="CATQJL010000305">
    <property type="protein sequence ID" value="CAJ0602414.1"/>
    <property type="molecule type" value="Genomic_DNA"/>
</dbReference>
<evidence type="ECO:0000313" key="4">
    <source>
        <dbReference type="EMBL" id="CAJ0602414.1"/>
    </source>
</evidence>
<gene>
    <name evidence="4" type="ORF">CYNAS_LOCUS14397</name>
</gene>
<reference evidence="4" key="1">
    <citation type="submission" date="2023-07" db="EMBL/GenBank/DDBJ databases">
        <authorList>
            <consortium name="CYATHOMIX"/>
        </authorList>
    </citation>
    <scope>NUCLEOTIDE SEQUENCE</scope>
    <source>
        <strain evidence="4">N/A</strain>
    </source>
</reference>
<dbReference type="SUPFAM" id="SSF52096">
    <property type="entry name" value="ClpP/crotonase"/>
    <property type="match status" value="1"/>
</dbReference>
<keyword evidence="2" id="KW-0456">Lyase</keyword>
<dbReference type="InterPro" id="IPR018376">
    <property type="entry name" value="Enoyl-CoA_hyd/isom_CS"/>
</dbReference>
<dbReference type="InterPro" id="IPR001753">
    <property type="entry name" value="Enoyl-CoA_hydra/iso"/>
</dbReference>
<proteinExistence type="inferred from homology"/>
<evidence type="ECO:0000313" key="5">
    <source>
        <dbReference type="Proteomes" id="UP001176961"/>
    </source>
</evidence>
<dbReference type="AlphaFoldDB" id="A0AA36H2C4"/>
<comment type="similarity">
    <text evidence="1 3">Belongs to the enoyl-CoA hydratase/isomerase family.</text>
</comment>
<evidence type="ECO:0000256" key="1">
    <source>
        <dbReference type="ARBA" id="ARBA00005254"/>
    </source>
</evidence>
<organism evidence="4 5">
    <name type="scientific">Cylicocyclus nassatus</name>
    <name type="common">Nematode worm</name>
    <dbReference type="NCBI Taxonomy" id="53992"/>
    <lineage>
        <taxon>Eukaryota</taxon>
        <taxon>Metazoa</taxon>
        <taxon>Ecdysozoa</taxon>
        <taxon>Nematoda</taxon>
        <taxon>Chromadorea</taxon>
        <taxon>Rhabditida</taxon>
        <taxon>Rhabditina</taxon>
        <taxon>Rhabditomorpha</taxon>
        <taxon>Strongyloidea</taxon>
        <taxon>Strongylidae</taxon>
        <taxon>Cylicocyclus</taxon>
    </lineage>
</organism>
<dbReference type="Gene3D" id="1.10.12.10">
    <property type="entry name" value="Lyase 2-enoyl-coa Hydratase, Chain A, domain 2"/>
    <property type="match status" value="1"/>
</dbReference>
<dbReference type="PROSITE" id="PS00166">
    <property type="entry name" value="ENOYL_COA_HYDRATASE"/>
    <property type="match status" value="1"/>
</dbReference>
<dbReference type="CDD" id="cd06558">
    <property type="entry name" value="crotonase-like"/>
    <property type="match status" value="1"/>
</dbReference>
<sequence length="332" mass="36316">MASCNTLAANAHLDWSMAFLRDFTYKYLIHNVPAPCLLPSFVWFPGVEMNSSSLLARNLLRYHIRRSLCMQSDPFVLEKLSGKDDGIVLFRMNRPETKNAISSLFLEKLRASIAAVKFDKSVRVVVLKSDVEGAFCTGADLKERKNMPLEKVPVFVDSLRSSFSELESLPQPVIAAIDGYALGGGLEMALACDIRVATAESRVGLTETKLAIIPGAGGTQRLTRAVGPAIAKELIFTGRMIGGEEACRIGLVNHCVKTDAYSKALEIAREIIPRGPLAVRLAKIAIDTGSEVSLDNGLIVEQQCYAQVLPTKDRLEGLQAFMEKRPPSYKGE</sequence>